<feature type="compositionally biased region" description="Gly residues" evidence="1">
    <location>
        <begin position="101"/>
        <end position="118"/>
    </location>
</feature>
<gene>
    <name evidence="2" type="primary">PLESTB001232</name>
    <name evidence="2" type="ORF">PLESTB_000771200</name>
</gene>
<sequence length="262" mass="27067">MEIEDFDEEDSFPPVQRQPVRNPSAPRRGNAAFGFGLDSEAAEADAGLAAEMRRLDIQPPAGVQPQPARAFGLDAETSRPQPAPAPAPGGGLPPPRRGGLQPIGGPLGASGSRLGAGGMAPLRPPSTAAPPRPQGMAAFGLAAETEEPADPLPGPGFPGAQTAPPTSQPLPLPPSAFGLASETELYTALPPPPPRPRPVMPPSQLGGPPLPPLPPPPPLEDDYGIDQDVQDGAMQPAGLRRRRRRAGTGSGRTLRRRLPPSR</sequence>
<dbReference type="EMBL" id="BRXU01000008">
    <property type="protein sequence ID" value="GLC53636.1"/>
    <property type="molecule type" value="Genomic_DNA"/>
</dbReference>
<feature type="compositionally biased region" description="Acidic residues" evidence="1">
    <location>
        <begin position="1"/>
        <end position="11"/>
    </location>
</feature>
<feature type="region of interest" description="Disordered" evidence="1">
    <location>
        <begin position="1"/>
        <end position="36"/>
    </location>
</feature>
<dbReference type="Proteomes" id="UP001165080">
    <property type="component" value="Unassembled WGS sequence"/>
</dbReference>
<feature type="compositionally biased region" description="Pro residues" evidence="1">
    <location>
        <begin position="189"/>
        <end position="201"/>
    </location>
</feature>
<reference evidence="2 3" key="1">
    <citation type="journal article" date="2023" name="Commun. Biol.">
        <title>Reorganization of the ancestral sex-determining regions during the evolution of trioecy in Pleodorina starrii.</title>
        <authorList>
            <person name="Takahashi K."/>
            <person name="Suzuki S."/>
            <person name="Kawai-Toyooka H."/>
            <person name="Yamamoto K."/>
            <person name="Hamaji T."/>
            <person name="Ootsuki R."/>
            <person name="Yamaguchi H."/>
            <person name="Kawachi M."/>
            <person name="Higashiyama T."/>
            <person name="Nozaki H."/>
        </authorList>
    </citation>
    <scope>NUCLEOTIDE SEQUENCE [LARGE SCALE GENOMIC DNA]</scope>
    <source>
        <strain evidence="2 3">NIES-4479</strain>
    </source>
</reference>
<feature type="compositionally biased region" description="Pro residues" evidence="1">
    <location>
        <begin position="122"/>
        <end position="133"/>
    </location>
</feature>
<protein>
    <submittedName>
        <fullName evidence="2">Uncharacterized protein</fullName>
    </submittedName>
</protein>
<comment type="caution">
    <text evidence="2">The sequence shown here is derived from an EMBL/GenBank/DDBJ whole genome shotgun (WGS) entry which is preliminary data.</text>
</comment>
<feature type="compositionally biased region" description="Basic residues" evidence="1">
    <location>
        <begin position="253"/>
        <end position="262"/>
    </location>
</feature>
<feature type="compositionally biased region" description="Pro residues" evidence="1">
    <location>
        <begin position="208"/>
        <end position="218"/>
    </location>
</feature>
<organism evidence="2 3">
    <name type="scientific">Pleodorina starrii</name>
    <dbReference type="NCBI Taxonomy" id="330485"/>
    <lineage>
        <taxon>Eukaryota</taxon>
        <taxon>Viridiplantae</taxon>
        <taxon>Chlorophyta</taxon>
        <taxon>core chlorophytes</taxon>
        <taxon>Chlorophyceae</taxon>
        <taxon>CS clade</taxon>
        <taxon>Chlamydomonadales</taxon>
        <taxon>Volvocaceae</taxon>
        <taxon>Pleodorina</taxon>
    </lineage>
</organism>
<evidence type="ECO:0000313" key="2">
    <source>
        <dbReference type="EMBL" id="GLC53636.1"/>
    </source>
</evidence>
<name>A0A9W6BJZ8_9CHLO</name>
<dbReference type="AlphaFoldDB" id="A0A9W6BJZ8"/>
<evidence type="ECO:0000313" key="3">
    <source>
        <dbReference type="Proteomes" id="UP001165080"/>
    </source>
</evidence>
<proteinExistence type="predicted"/>
<accession>A0A9W6BJZ8</accession>
<evidence type="ECO:0000256" key="1">
    <source>
        <dbReference type="SAM" id="MobiDB-lite"/>
    </source>
</evidence>
<feature type="region of interest" description="Disordered" evidence="1">
    <location>
        <begin position="53"/>
        <end position="262"/>
    </location>
</feature>
<feature type="compositionally biased region" description="Pro residues" evidence="1">
    <location>
        <begin position="81"/>
        <end position="96"/>
    </location>
</feature>
<keyword evidence="3" id="KW-1185">Reference proteome</keyword>
<feature type="compositionally biased region" description="Acidic residues" evidence="1">
    <location>
        <begin position="219"/>
        <end position="229"/>
    </location>
</feature>